<feature type="transmembrane region" description="Helical" evidence="4">
    <location>
        <begin position="216"/>
        <end position="237"/>
    </location>
</feature>
<organism evidence="6 7">
    <name type="scientific">Vibrio hangzhouensis</name>
    <dbReference type="NCBI Taxonomy" id="462991"/>
    <lineage>
        <taxon>Bacteria</taxon>
        <taxon>Pseudomonadati</taxon>
        <taxon>Pseudomonadota</taxon>
        <taxon>Gammaproteobacteria</taxon>
        <taxon>Vibrionales</taxon>
        <taxon>Vibrionaceae</taxon>
        <taxon>Vibrio</taxon>
    </lineage>
</organism>
<keyword evidence="4" id="KW-1133">Transmembrane helix</keyword>
<evidence type="ECO:0000259" key="5">
    <source>
        <dbReference type="SMART" id="SM00014"/>
    </source>
</evidence>
<keyword evidence="7" id="KW-1185">Reference proteome</keyword>
<feature type="domain" description="Phosphatidic acid phosphatase type 2/haloperoxidase" evidence="5">
    <location>
        <begin position="83"/>
        <end position="231"/>
    </location>
</feature>
<dbReference type="PANTHER" id="PTHR14969">
    <property type="entry name" value="SPHINGOSINE-1-PHOSPHATE PHOSPHOHYDROLASE"/>
    <property type="match status" value="1"/>
</dbReference>
<feature type="transmembrane region" description="Helical" evidence="4">
    <location>
        <begin position="161"/>
        <end position="183"/>
    </location>
</feature>
<reference evidence="7" key="1">
    <citation type="submission" date="2016-10" db="EMBL/GenBank/DDBJ databases">
        <authorList>
            <person name="Varghese N."/>
            <person name="Submissions S."/>
        </authorList>
    </citation>
    <scope>NUCLEOTIDE SEQUENCE [LARGE SCALE GENOMIC DNA]</scope>
    <source>
        <strain evidence="7">CGMCC 1.7062</strain>
    </source>
</reference>
<keyword evidence="4" id="KW-0472">Membrane</keyword>
<dbReference type="CDD" id="cd01610">
    <property type="entry name" value="PAP2_like"/>
    <property type="match status" value="1"/>
</dbReference>
<dbReference type="GO" id="GO:0050380">
    <property type="term" value="F:undecaprenyl-diphosphatase activity"/>
    <property type="evidence" value="ECO:0007669"/>
    <property type="project" value="UniProtKB-EC"/>
</dbReference>
<evidence type="ECO:0000313" key="7">
    <source>
        <dbReference type="Proteomes" id="UP000236721"/>
    </source>
</evidence>
<dbReference type="InterPro" id="IPR036938">
    <property type="entry name" value="PAP2/HPO_sf"/>
</dbReference>
<evidence type="ECO:0000256" key="2">
    <source>
        <dbReference type="ARBA" id="ARBA00032707"/>
    </source>
</evidence>
<evidence type="ECO:0000256" key="3">
    <source>
        <dbReference type="ARBA" id="ARBA00047594"/>
    </source>
</evidence>
<dbReference type="Gene3D" id="1.20.144.10">
    <property type="entry name" value="Phosphatidic acid phosphatase type 2/haloperoxidase"/>
    <property type="match status" value="1"/>
</dbReference>
<proteinExistence type="predicted"/>
<dbReference type="InterPro" id="IPR000326">
    <property type="entry name" value="PAP2/HPO"/>
</dbReference>
<evidence type="ECO:0000256" key="4">
    <source>
        <dbReference type="SAM" id="Phobius"/>
    </source>
</evidence>
<dbReference type="EMBL" id="FNVG01000004">
    <property type="protein sequence ID" value="SEF82084.1"/>
    <property type="molecule type" value="Genomic_DNA"/>
</dbReference>
<dbReference type="SUPFAM" id="SSF48317">
    <property type="entry name" value="Acid phosphatase/Vanadium-dependent haloperoxidase"/>
    <property type="match status" value="1"/>
</dbReference>
<keyword evidence="4" id="KW-0812">Transmembrane</keyword>
<accession>A0A1H5V4C4</accession>
<dbReference type="RefSeq" id="WP_103879321.1">
    <property type="nucleotide sequence ID" value="NZ_FNVG01000004.1"/>
</dbReference>
<evidence type="ECO:0000313" key="6">
    <source>
        <dbReference type="EMBL" id="SEF82084.1"/>
    </source>
</evidence>
<sequence>MTFRLSKETKLAGMLCLAIYASLTFVVVLLYFPSDLTSYVPDTTGLILQNLTYSAGHQGFLFTLALLMSFSAYCIRQSNHKLHYLVQLGLLLVLSFGAKSVLKEFTQSPRPYTETLTQLQVLPSPQSFYSLSTKEKDKRIQQVGESVSEWRTKHWIGETDYSFPSGHTIFASICVLFFGGILFSERQYFAASVVILWAVGVAGTRLWLGMHRPVDLYGSMLFALILYTLVPYHYPVVDKMLGKLKNH</sequence>
<comment type="catalytic activity">
    <reaction evidence="3">
        <text>di-trans,octa-cis-undecaprenyl diphosphate + H2O = di-trans,octa-cis-undecaprenyl phosphate + phosphate + H(+)</text>
        <dbReference type="Rhea" id="RHEA:28094"/>
        <dbReference type="ChEBI" id="CHEBI:15377"/>
        <dbReference type="ChEBI" id="CHEBI:15378"/>
        <dbReference type="ChEBI" id="CHEBI:43474"/>
        <dbReference type="ChEBI" id="CHEBI:58405"/>
        <dbReference type="ChEBI" id="CHEBI:60392"/>
        <dbReference type="EC" id="3.6.1.27"/>
    </reaction>
</comment>
<gene>
    <name evidence="6" type="ORF">SAMN04488244_10442</name>
</gene>
<feature type="transmembrane region" description="Helical" evidence="4">
    <location>
        <begin position="188"/>
        <end position="210"/>
    </location>
</feature>
<evidence type="ECO:0000256" key="1">
    <source>
        <dbReference type="ARBA" id="ARBA00012374"/>
    </source>
</evidence>
<dbReference type="SMART" id="SM00014">
    <property type="entry name" value="acidPPc"/>
    <property type="match status" value="1"/>
</dbReference>
<dbReference type="EC" id="3.6.1.27" evidence="1"/>
<dbReference type="Proteomes" id="UP000236721">
    <property type="component" value="Unassembled WGS sequence"/>
</dbReference>
<dbReference type="AlphaFoldDB" id="A0A1H5V4C4"/>
<dbReference type="Pfam" id="PF01569">
    <property type="entry name" value="PAP2"/>
    <property type="match status" value="1"/>
</dbReference>
<feature type="transmembrane region" description="Helical" evidence="4">
    <location>
        <begin position="52"/>
        <end position="75"/>
    </location>
</feature>
<name>A0A1H5V4C4_9VIBR</name>
<dbReference type="OrthoDB" id="5586741at2"/>
<feature type="transmembrane region" description="Helical" evidence="4">
    <location>
        <begin position="12"/>
        <end position="32"/>
    </location>
</feature>
<protein>
    <recommendedName>
        <fullName evidence="1">undecaprenyl-diphosphate phosphatase</fullName>
        <ecNumber evidence="1">3.6.1.27</ecNumber>
    </recommendedName>
    <alternativeName>
        <fullName evidence="2">Undecaprenyl pyrophosphate phosphatase</fullName>
    </alternativeName>
</protein>
<dbReference type="GO" id="GO:0005886">
    <property type="term" value="C:plasma membrane"/>
    <property type="evidence" value="ECO:0007669"/>
    <property type="project" value="TreeGrafter"/>
</dbReference>
<dbReference type="PANTHER" id="PTHR14969:SF54">
    <property type="entry name" value="PHOSPHATIDYLGLYCEROPHOSPHATASE B"/>
    <property type="match status" value="1"/>
</dbReference>